<reference evidence="2" key="1">
    <citation type="submission" date="2022-12" db="EMBL/GenBank/DDBJ databases">
        <title>Marinomonas 15G1-11 sp. nov, isolated from marine algae.</title>
        <authorList>
            <person name="Butt M."/>
            <person name="Choi D.G."/>
            <person name="Kim J.M."/>
            <person name="Lee J.K."/>
            <person name="Baek J.H."/>
            <person name="Jeon C.O."/>
        </authorList>
    </citation>
    <scope>NUCLEOTIDE SEQUENCE</scope>
    <source>
        <strain evidence="2">15G1-11</strain>
    </source>
</reference>
<evidence type="ECO:0000313" key="3">
    <source>
        <dbReference type="Proteomes" id="UP001149719"/>
    </source>
</evidence>
<keyword evidence="1" id="KW-0732">Signal</keyword>
<sequence>MLTTKVYSRVLGIGLLSLINPANAIDAVGTTDSIVIGSAYDVNTGDLLYTETHKRPSSSEHTVTYREVNGETFATKKLTYAYSSLVPSFYQVNERNGEVIEVTTSTNNTLTVNFKASESSKLKSKQVGITNRLIVDAGFDHFIHKYWDNLNRGDVLKIDFLAPTRQITAPFRIETTNCKTEDSHSVCFMMSPDAWWISLVMEPIYLVYNNQTKRLSRYLGRGNISEKNGNYLTVDLRYRYQVTE</sequence>
<name>A0ABT4JSJ2_9GAMM</name>
<protein>
    <recommendedName>
        <fullName evidence="4">DUF3108 domain-containing protein</fullName>
    </recommendedName>
</protein>
<evidence type="ECO:0000313" key="2">
    <source>
        <dbReference type="EMBL" id="MCZ2721310.1"/>
    </source>
</evidence>
<dbReference type="Proteomes" id="UP001149719">
    <property type="component" value="Unassembled WGS sequence"/>
</dbReference>
<gene>
    <name evidence="2" type="ORF">O1D97_06530</name>
</gene>
<accession>A0ABT4JSJ2</accession>
<dbReference type="RefSeq" id="WP_269123981.1">
    <property type="nucleotide sequence ID" value="NZ_JAPUBN010000013.1"/>
</dbReference>
<proteinExistence type="predicted"/>
<comment type="caution">
    <text evidence="2">The sequence shown here is derived from an EMBL/GenBank/DDBJ whole genome shotgun (WGS) entry which is preliminary data.</text>
</comment>
<feature type="chain" id="PRO_5045957561" description="DUF3108 domain-containing protein" evidence="1">
    <location>
        <begin position="25"/>
        <end position="244"/>
    </location>
</feature>
<evidence type="ECO:0000256" key="1">
    <source>
        <dbReference type="SAM" id="SignalP"/>
    </source>
</evidence>
<evidence type="ECO:0008006" key="4">
    <source>
        <dbReference type="Google" id="ProtNLM"/>
    </source>
</evidence>
<dbReference type="EMBL" id="JAPUBN010000013">
    <property type="protein sequence ID" value="MCZ2721310.1"/>
    <property type="molecule type" value="Genomic_DNA"/>
</dbReference>
<organism evidence="2 3">
    <name type="scientific">Marinomonas phaeophyticola</name>
    <dbReference type="NCBI Taxonomy" id="3004091"/>
    <lineage>
        <taxon>Bacteria</taxon>
        <taxon>Pseudomonadati</taxon>
        <taxon>Pseudomonadota</taxon>
        <taxon>Gammaproteobacteria</taxon>
        <taxon>Oceanospirillales</taxon>
        <taxon>Oceanospirillaceae</taxon>
        <taxon>Marinomonas</taxon>
    </lineage>
</organism>
<feature type="signal peptide" evidence="1">
    <location>
        <begin position="1"/>
        <end position="24"/>
    </location>
</feature>
<keyword evidence="3" id="KW-1185">Reference proteome</keyword>